<dbReference type="InterPro" id="IPR038900">
    <property type="entry name" value="TMC"/>
</dbReference>
<sequence length="163" mass="18455">MVAFFMCCFPVGYSIVSITPSKGCGPFRIYTNMYQIVYITITVLPSWLQTIISIFTATSMIISVLVLLALIIYYCSAANNTKTGMIKLMKEQLIMEGKDKQFLLQRIRELTGETLPGKKSGTNLKTIDETVIRHKKTDNHISSVEEVLLDFYSHECIIKNLIT</sequence>
<organism evidence="2 3">
    <name type="scientific">Tegillarca granosa</name>
    <name type="common">Malaysian cockle</name>
    <name type="synonym">Anadara granosa</name>
    <dbReference type="NCBI Taxonomy" id="220873"/>
    <lineage>
        <taxon>Eukaryota</taxon>
        <taxon>Metazoa</taxon>
        <taxon>Spiralia</taxon>
        <taxon>Lophotrochozoa</taxon>
        <taxon>Mollusca</taxon>
        <taxon>Bivalvia</taxon>
        <taxon>Autobranchia</taxon>
        <taxon>Pteriomorphia</taxon>
        <taxon>Arcoida</taxon>
        <taxon>Arcoidea</taxon>
        <taxon>Arcidae</taxon>
        <taxon>Tegillarca</taxon>
    </lineage>
</organism>
<accession>A0ABQ9FS43</accession>
<dbReference type="PANTHER" id="PTHR23302:SF24">
    <property type="entry name" value="TMC DOMAIN-CONTAINING PROTEIN"/>
    <property type="match status" value="1"/>
</dbReference>
<feature type="transmembrane region" description="Helical" evidence="1">
    <location>
        <begin position="51"/>
        <end position="75"/>
    </location>
</feature>
<dbReference type="EMBL" id="JARBDR010000214">
    <property type="protein sequence ID" value="KAJ8318540.1"/>
    <property type="molecule type" value="Genomic_DNA"/>
</dbReference>
<proteinExistence type="predicted"/>
<dbReference type="PANTHER" id="PTHR23302">
    <property type="entry name" value="TRANSMEMBRANE CHANNEL-RELATED"/>
    <property type="match status" value="1"/>
</dbReference>
<keyword evidence="1" id="KW-0812">Transmembrane</keyword>
<comment type="caution">
    <text evidence="2">The sequence shown here is derived from an EMBL/GenBank/DDBJ whole genome shotgun (WGS) entry which is preliminary data.</text>
</comment>
<evidence type="ECO:0000313" key="3">
    <source>
        <dbReference type="Proteomes" id="UP001217089"/>
    </source>
</evidence>
<gene>
    <name evidence="2" type="ORF">KUTeg_003631</name>
</gene>
<name>A0ABQ9FS43_TEGGR</name>
<evidence type="ECO:0000256" key="1">
    <source>
        <dbReference type="SAM" id="Phobius"/>
    </source>
</evidence>
<keyword evidence="1" id="KW-1133">Transmembrane helix</keyword>
<keyword evidence="1" id="KW-0472">Membrane</keyword>
<keyword evidence="3" id="KW-1185">Reference proteome</keyword>
<evidence type="ECO:0000313" key="2">
    <source>
        <dbReference type="EMBL" id="KAJ8318540.1"/>
    </source>
</evidence>
<reference evidence="2 3" key="1">
    <citation type="submission" date="2022-12" db="EMBL/GenBank/DDBJ databases">
        <title>Chromosome-level genome of Tegillarca granosa.</title>
        <authorList>
            <person name="Kim J."/>
        </authorList>
    </citation>
    <scope>NUCLEOTIDE SEQUENCE [LARGE SCALE GENOMIC DNA]</scope>
    <source>
        <strain evidence="2">Teg-2019</strain>
        <tissue evidence="2">Adductor muscle</tissue>
    </source>
</reference>
<protein>
    <submittedName>
        <fullName evidence="2">Uncharacterized protein</fullName>
    </submittedName>
</protein>
<dbReference type="Proteomes" id="UP001217089">
    <property type="component" value="Unassembled WGS sequence"/>
</dbReference>